<dbReference type="PANTHER" id="PTHR41930">
    <property type="entry name" value="UPF0200 PROTEIN MJ1399"/>
    <property type="match status" value="1"/>
</dbReference>
<accession>A0A2M7QHK7</accession>
<protein>
    <recommendedName>
        <fullName evidence="3">Dephospho-CoA kinase</fullName>
    </recommendedName>
</protein>
<organism evidence="1 2">
    <name type="scientific">Candidatus Roizmanbacteria bacterium CG_4_10_14_0_8_um_filter_33_9</name>
    <dbReference type="NCBI Taxonomy" id="1974826"/>
    <lineage>
        <taxon>Bacteria</taxon>
        <taxon>Candidatus Roizmaniibacteriota</taxon>
    </lineage>
</organism>
<dbReference type="AlphaFoldDB" id="A0A2M7QHK7"/>
<dbReference type="InterPro" id="IPR027417">
    <property type="entry name" value="P-loop_NTPase"/>
</dbReference>
<feature type="non-terminal residue" evidence="1">
    <location>
        <position position="142"/>
    </location>
</feature>
<dbReference type="Proteomes" id="UP000229401">
    <property type="component" value="Unassembled WGS sequence"/>
</dbReference>
<evidence type="ECO:0000313" key="2">
    <source>
        <dbReference type="Proteomes" id="UP000229401"/>
    </source>
</evidence>
<dbReference type="Gene3D" id="3.40.50.300">
    <property type="entry name" value="P-loop containing nucleotide triphosphate hydrolases"/>
    <property type="match status" value="1"/>
</dbReference>
<evidence type="ECO:0000313" key="1">
    <source>
        <dbReference type="EMBL" id="PIY71508.1"/>
    </source>
</evidence>
<sequence>MLFMKPIYLGIVGQIASGKGEVVKILTEQYGFVSFNLSSILHKILDGKEITNFTRADLQDLGDKLRKEEGEGVLAKRAVKELGKIHCHAELVSTSIRRSRNKFGMTNNQIIIEGIRNPAEVNYLRTLPNFKLIAVKAKKTVR</sequence>
<evidence type="ECO:0008006" key="3">
    <source>
        <dbReference type="Google" id="ProtNLM"/>
    </source>
</evidence>
<name>A0A2M7QHK7_9BACT</name>
<comment type="caution">
    <text evidence="1">The sequence shown here is derived from an EMBL/GenBank/DDBJ whole genome shotgun (WGS) entry which is preliminary data.</text>
</comment>
<dbReference type="EMBL" id="PFLI01000194">
    <property type="protein sequence ID" value="PIY71508.1"/>
    <property type="molecule type" value="Genomic_DNA"/>
</dbReference>
<proteinExistence type="predicted"/>
<dbReference type="PANTHER" id="PTHR41930:SF1">
    <property type="entry name" value="DEPHOSPHO-COA KINASE"/>
    <property type="match status" value="1"/>
</dbReference>
<gene>
    <name evidence="1" type="ORF">COY87_05790</name>
</gene>
<reference evidence="2" key="1">
    <citation type="submission" date="2017-09" db="EMBL/GenBank/DDBJ databases">
        <title>Depth-based differentiation of microbial function through sediment-hosted aquifers and enrichment of novel symbionts in the deep terrestrial subsurface.</title>
        <authorList>
            <person name="Probst A.J."/>
            <person name="Ladd B."/>
            <person name="Jarett J.K."/>
            <person name="Geller-Mcgrath D.E."/>
            <person name="Sieber C.M.K."/>
            <person name="Emerson J.B."/>
            <person name="Anantharaman K."/>
            <person name="Thomas B.C."/>
            <person name="Malmstrom R."/>
            <person name="Stieglmeier M."/>
            <person name="Klingl A."/>
            <person name="Woyke T."/>
            <person name="Ryan C.M."/>
            <person name="Banfield J.F."/>
        </authorList>
    </citation>
    <scope>NUCLEOTIDE SEQUENCE [LARGE SCALE GENOMIC DNA]</scope>
</reference>
<dbReference type="SUPFAM" id="SSF52540">
    <property type="entry name" value="P-loop containing nucleoside triphosphate hydrolases"/>
    <property type="match status" value="1"/>
</dbReference>